<reference evidence="3" key="2">
    <citation type="submission" date="2013-12" db="EMBL/GenBank/DDBJ databases">
        <authorList>
            <person name="Yu Y."/>
            <person name="Lee S."/>
            <person name="de Baynast K."/>
            <person name="Wissotski M."/>
            <person name="Liu L."/>
            <person name="Talag J."/>
            <person name="Goicoechea J."/>
            <person name="Angelova A."/>
            <person name="Jetty R."/>
            <person name="Kudrna D."/>
            <person name="Golser W."/>
            <person name="Rivera L."/>
            <person name="Zhang J."/>
            <person name="Wing R."/>
        </authorList>
    </citation>
    <scope>NUCLEOTIDE SEQUENCE</scope>
</reference>
<feature type="compositionally biased region" description="Acidic residues" evidence="1">
    <location>
        <begin position="102"/>
        <end position="113"/>
    </location>
</feature>
<dbReference type="EnsemblPlants" id="LPERR04G07490.1">
    <property type="protein sequence ID" value="LPERR04G07490.1"/>
    <property type="gene ID" value="LPERR04G07490"/>
</dbReference>
<reference evidence="2" key="3">
    <citation type="submission" date="2015-04" db="UniProtKB">
        <authorList>
            <consortium name="EnsemblPlants"/>
        </authorList>
    </citation>
    <scope>IDENTIFICATION</scope>
</reference>
<evidence type="ECO:0000313" key="3">
    <source>
        <dbReference type="Proteomes" id="UP000032180"/>
    </source>
</evidence>
<dbReference type="HOGENOM" id="CLU_1761749_0_0_1"/>
<feature type="compositionally biased region" description="Low complexity" evidence="1">
    <location>
        <begin position="92"/>
        <end position="101"/>
    </location>
</feature>
<evidence type="ECO:0000313" key="2">
    <source>
        <dbReference type="EnsemblPlants" id="LPERR04G07490.1"/>
    </source>
</evidence>
<name>A0A0D9W4A5_9ORYZ</name>
<dbReference type="Gramene" id="LPERR04G07490.1">
    <property type="protein sequence ID" value="LPERR04G07490.1"/>
    <property type="gene ID" value="LPERR04G07490"/>
</dbReference>
<dbReference type="STRING" id="77586.A0A0D9W4A5"/>
<evidence type="ECO:0000256" key="1">
    <source>
        <dbReference type="SAM" id="MobiDB-lite"/>
    </source>
</evidence>
<keyword evidence="3" id="KW-1185">Reference proteome</keyword>
<feature type="region of interest" description="Disordered" evidence="1">
    <location>
        <begin position="66"/>
        <end position="123"/>
    </location>
</feature>
<organism evidence="2 3">
    <name type="scientific">Leersia perrieri</name>
    <dbReference type="NCBI Taxonomy" id="77586"/>
    <lineage>
        <taxon>Eukaryota</taxon>
        <taxon>Viridiplantae</taxon>
        <taxon>Streptophyta</taxon>
        <taxon>Embryophyta</taxon>
        <taxon>Tracheophyta</taxon>
        <taxon>Spermatophyta</taxon>
        <taxon>Magnoliopsida</taxon>
        <taxon>Liliopsida</taxon>
        <taxon>Poales</taxon>
        <taxon>Poaceae</taxon>
        <taxon>BOP clade</taxon>
        <taxon>Oryzoideae</taxon>
        <taxon>Oryzeae</taxon>
        <taxon>Oryzinae</taxon>
        <taxon>Leersia</taxon>
    </lineage>
</organism>
<sequence length="123" mass="13331">MAAPARRRSAADELDEAAKADADPDYLFFLSHLYPDPQPDDPSSYVLDIPEENIFVRYRDFANVPKLADQPPSSVVIDDPPPPPSAREVEVDSAAPASSVDSNDDDDEDDGEDGSVNQEADAK</sequence>
<protein>
    <submittedName>
        <fullName evidence="2">Uncharacterized protein</fullName>
    </submittedName>
</protein>
<accession>A0A0D9W4A5</accession>
<dbReference type="Proteomes" id="UP000032180">
    <property type="component" value="Chromosome 4"/>
</dbReference>
<dbReference type="AlphaFoldDB" id="A0A0D9W4A5"/>
<proteinExistence type="predicted"/>
<reference evidence="2 3" key="1">
    <citation type="submission" date="2012-08" db="EMBL/GenBank/DDBJ databases">
        <title>Oryza genome evolution.</title>
        <authorList>
            <person name="Wing R.A."/>
        </authorList>
    </citation>
    <scope>NUCLEOTIDE SEQUENCE</scope>
</reference>